<dbReference type="EMBL" id="VIKS01000009">
    <property type="protein sequence ID" value="TQV86871.1"/>
    <property type="molecule type" value="Genomic_DNA"/>
</dbReference>
<evidence type="ECO:0000313" key="4">
    <source>
        <dbReference type="EMBL" id="TQV86871.1"/>
    </source>
</evidence>
<accession>A0A545UBM5</accession>
<dbReference type="RefSeq" id="WP_142894303.1">
    <property type="nucleotide sequence ID" value="NZ_ML660165.1"/>
</dbReference>
<gene>
    <name evidence="4" type="ORF">FLL46_13725</name>
</gene>
<reference evidence="4 5" key="1">
    <citation type="submission" date="2019-07" db="EMBL/GenBank/DDBJ databases">
        <title>Draft genome for Aliikangiella sp. M105.</title>
        <authorList>
            <person name="Wang G."/>
        </authorList>
    </citation>
    <scope>NUCLEOTIDE SEQUENCE [LARGE SCALE GENOMIC DNA]</scope>
    <source>
        <strain evidence="4 5">M105</strain>
    </source>
</reference>
<dbReference type="Pfam" id="PF00497">
    <property type="entry name" value="SBP_bac_3"/>
    <property type="match status" value="1"/>
</dbReference>
<evidence type="ECO:0000259" key="3">
    <source>
        <dbReference type="SMART" id="SM00062"/>
    </source>
</evidence>
<dbReference type="InterPro" id="IPR001638">
    <property type="entry name" value="Solute-binding_3/MltF_N"/>
</dbReference>
<name>A0A545UBM5_9GAMM</name>
<evidence type="ECO:0000256" key="2">
    <source>
        <dbReference type="ARBA" id="ARBA00022729"/>
    </source>
</evidence>
<keyword evidence="2" id="KW-0732">Signal</keyword>
<comment type="similarity">
    <text evidence="1">Belongs to the bacterial solute-binding protein 3 family.</text>
</comment>
<organism evidence="4 5">
    <name type="scientific">Aliikangiella coralliicola</name>
    <dbReference type="NCBI Taxonomy" id="2592383"/>
    <lineage>
        <taxon>Bacteria</taxon>
        <taxon>Pseudomonadati</taxon>
        <taxon>Pseudomonadota</taxon>
        <taxon>Gammaproteobacteria</taxon>
        <taxon>Oceanospirillales</taxon>
        <taxon>Pleioneaceae</taxon>
        <taxon>Aliikangiella</taxon>
    </lineage>
</organism>
<dbReference type="SUPFAM" id="SSF53850">
    <property type="entry name" value="Periplasmic binding protein-like II"/>
    <property type="match status" value="1"/>
</dbReference>
<dbReference type="OrthoDB" id="9768183at2"/>
<dbReference type="Proteomes" id="UP000315439">
    <property type="component" value="Unassembled WGS sequence"/>
</dbReference>
<comment type="caution">
    <text evidence="4">The sequence shown here is derived from an EMBL/GenBank/DDBJ whole genome shotgun (WGS) entry which is preliminary data.</text>
</comment>
<dbReference type="AlphaFoldDB" id="A0A545UBM5"/>
<protein>
    <submittedName>
        <fullName evidence="4">Amino acid ABC transporter substrate-binding protein</fullName>
    </submittedName>
</protein>
<keyword evidence="5" id="KW-1185">Reference proteome</keyword>
<dbReference type="SMART" id="SM00062">
    <property type="entry name" value="PBPb"/>
    <property type="match status" value="1"/>
</dbReference>
<feature type="domain" description="Solute-binding protein family 3/N-terminal" evidence="3">
    <location>
        <begin position="48"/>
        <end position="276"/>
    </location>
</feature>
<dbReference type="PANTHER" id="PTHR35936:SF38">
    <property type="entry name" value="GLUTAMINE-BINDING PERIPLASMIC PROTEIN"/>
    <property type="match status" value="1"/>
</dbReference>
<dbReference type="PANTHER" id="PTHR35936">
    <property type="entry name" value="MEMBRANE-BOUND LYTIC MUREIN TRANSGLYCOSYLASE F"/>
    <property type="match status" value="1"/>
</dbReference>
<sequence>MIQQGMPLFVRIFSFPLLFLLTTLSIKVAATSISTASISAEAHSKKCQLNYGWTEWKPLQYLDKRGKIIGLQIDLVEAIAESLNCDINFIKGRWNDNLEKIRTGEVDFTANATPSEKRKQFAHFSNPYRQDSFAVFVRMEDVEKYNAGTINALKLIDFKLGLAKQYLYGEEVEAWQSDNQYNYLLTYSAVAEDNFSKLIKGEIDGFLEDPFVISYKLRSKDLTKKVVPLPIRTTGREVCFIFSKKTVSKNFVSQFNRALTKIKNNPKYQSIWLDSSFNK</sequence>
<proteinExistence type="inferred from homology"/>
<evidence type="ECO:0000313" key="5">
    <source>
        <dbReference type="Proteomes" id="UP000315439"/>
    </source>
</evidence>
<dbReference type="Gene3D" id="3.40.190.10">
    <property type="entry name" value="Periplasmic binding protein-like II"/>
    <property type="match status" value="2"/>
</dbReference>
<evidence type="ECO:0000256" key="1">
    <source>
        <dbReference type="ARBA" id="ARBA00010333"/>
    </source>
</evidence>